<sequence>MRQMRFCIFVQDGFSILAFSLVVGALHAANRACASEIYRWSVSSVEGGPVVSDSGICLPTDDMGVMDRSHLPETGQNLVLICDGGFAQETRRRIANWSRRVAAYGGRVVAIGDASQLLAEAGLLAGRRCAAHWRDYAVMAEKYPSVQITRHYFEVDGPFYTSPGEMATFDLMLRMVEQDCGAATAEQIGLQSLPSVPRKDGDRQCFPDVAQLEKLGSPLARIVEKMHDHIAEPLPLGRLIKEVPLSRRQVERHFVSEFGMPPKRFYRQLRLERARELLNNSMMSVLEVAIATGFVSASHFSKTYRVAFGESPTETRRSPGTAPPDSEVTVNDGAIPKDNGSFGNSTLVPTASEAA</sequence>
<dbReference type="InterPro" id="IPR009057">
    <property type="entry name" value="Homeodomain-like_sf"/>
</dbReference>
<dbReference type="SMART" id="SM00342">
    <property type="entry name" value="HTH_ARAC"/>
    <property type="match status" value="1"/>
</dbReference>
<keyword evidence="3" id="KW-0804">Transcription</keyword>
<dbReference type="InterPro" id="IPR002818">
    <property type="entry name" value="DJ-1/PfpI"/>
</dbReference>
<dbReference type="AlphaFoldDB" id="I3XBW1"/>
<keyword evidence="2" id="KW-0238">DNA-binding</keyword>
<dbReference type="InterPro" id="IPR029062">
    <property type="entry name" value="Class_I_gatase-like"/>
</dbReference>
<dbReference type="HOGENOM" id="CLU_000445_59_0_5"/>
<dbReference type="PROSITE" id="PS01124">
    <property type="entry name" value="HTH_ARAC_FAMILY_2"/>
    <property type="match status" value="1"/>
</dbReference>
<dbReference type="PRINTS" id="PR00032">
    <property type="entry name" value="HTHARAC"/>
</dbReference>
<gene>
    <name evidence="7" type="ORF">USDA257_c48320</name>
</gene>
<dbReference type="RefSeq" id="WP_014765490.1">
    <property type="nucleotide sequence ID" value="NC_018000.1"/>
</dbReference>
<organism evidence="7 8">
    <name type="scientific">Sinorhizobium fredii (strain USDA 257)</name>
    <dbReference type="NCBI Taxonomy" id="1185652"/>
    <lineage>
        <taxon>Bacteria</taxon>
        <taxon>Pseudomonadati</taxon>
        <taxon>Pseudomonadota</taxon>
        <taxon>Alphaproteobacteria</taxon>
        <taxon>Hyphomicrobiales</taxon>
        <taxon>Rhizobiaceae</taxon>
        <taxon>Sinorhizobium/Ensifer group</taxon>
        <taxon>Sinorhizobium</taxon>
    </lineage>
</organism>
<evidence type="ECO:0000256" key="3">
    <source>
        <dbReference type="ARBA" id="ARBA00023163"/>
    </source>
</evidence>
<dbReference type="CDD" id="cd03136">
    <property type="entry name" value="GATase1_AraC_ArgR_like"/>
    <property type="match status" value="1"/>
</dbReference>
<dbReference type="InterPro" id="IPR018060">
    <property type="entry name" value="HTH_AraC"/>
</dbReference>
<dbReference type="STRING" id="1185652.USDA257_c48320"/>
<protein>
    <submittedName>
        <fullName evidence="7">Transcriptional regulator, AraC family</fullName>
    </submittedName>
</protein>
<reference evidence="7 8" key="1">
    <citation type="journal article" date="2012" name="J. Bacteriol.">
        <title>Complete genome sequence of the broad-host-range strain Sinorhizobium fredii USDA257.</title>
        <authorList>
            <person name="Schuldes J."/>
            <person name="Rodriguez Orbegoso M."/>
            <person name="Schmeisser C."/>
            <person name="Krishnan H.B."/>
            <person name="Daniel R."/>
            <person name="Streit W.R."/>
        </authorList>
    </citation>
    <scope>NUCLEOTIDE SEQUENCE [LARGE SCALE GENOMIC DNA]</scope>
    <source>
        <strain evidence="7 8">USDA 257</strain>
    </source>
</reference>
<dbReference type="eggNOG" id="COG4977">
    <property type="taxonomic scope" value="Bacteria"/>
</dbReference>
<dbReference type="EMBL" id="CP003563">
    <property type="protein sequence ID" value="AFL53367.1"/>
    <property type="molecule type" value="Genomic_DNA"/>
</dbReference>
<dbReference type="PATRIC" id="fig|1185652.3.peg.5011"/>
<dbReference type="GO" id="GO:0003700">
    <property type="term" value="F:DNA-binding transcription factor activity"/>
    <property type="evidence" value="ECO:0007669"/>
    <property type="project" value="InterPro"/>
</dbReference>
<dbReference type="Pfam" id="PF12833">
    <property type="entry name" value="HTH_18"/>
    <property type="match status" value="1"/>
</dbReference>
<dbReference type="InterPro" id="IPR020449">
    <property type="entry name" value="Tscrpt_reg_AraC-type_HTH"/>
</dbReference>
<feature type="chain" id="PRO_5003682352" evidence="5">
    <location>
        <begin position="29"/>
        <end position="355"/>
    </location>
</feature>
<name>I3XBW1_SINF2</name>
<dbReference type="Pfam" id="PF01965">
    <property type="entry name" value="DJ-1_PfpI"/>
    <property type="match status" value="1"/>
</dbReference>
<dbReference type="Gene3D" id="1.10.10.60">
    <property type="entry name" value="Homeodomain-like"/>
    <property type="match status" value="1"/>
</dbReference>
<dbReference type="Proteomes" id="UP000006180">
    <property type="component" value="Chromosome"/>
</dbReference>
<evidence type="ECO:0000256" key="2">
    <source>
        <dbReference type="ARBA" id="ARBA00023125"/>
    </source>
</evidence>
<keyword evidence="1" id="KW-0805">Transcription regulation</keyword>
<evidence type="ECO:0000313" key="8">
    <source>
        <dbReference type="Proteomes" id="UP000006180"/>
    </source>
</evidence>
<dbReference type="Gene3D" id="3.40.50.880">
    <property type="match status" value="1"/>
</dbReference>
<proteinExistence type="predicted"/>
<feature type="signal peptide" evidence="5">
    <location>
        <begin position="1"/>
        <end position="28"/>
    </location>
</feature>
<dbReference type="InterPro" id="IPR050204">
    <property type="entry name" value="AraC_XylS_family_regulators"/>
</dbReference>
<evidence type="ECO:0000256" key="1">
    <source>
        <dbReference type="ARBA" id="ARBA00023015"/>
    </source>
</evidence>
<evidence type="ECO:0000259" key="6">
    <source>
        <dbReference type="PROSITE" id="PS01124"/>
    </source>
</evidence>
<feature type="domain" description="HTH araC/xylS-type" evidence="6">
    <location>
        <begin position="220"/>
        <end position="318"/>
    </location>
</feature>
<dbReference type="SUPFAM" id="SSF52317">
    <property type="entry name" value="Class I glutamine amidotransferase-like"/>
    <property type="match status" value="1"/>
</dbReference>
<dbReference type="GO" id="GO:0043565">
    <property type="term" value="F:sequence-specific DNA binding"/>
    <property type="evidence" value="ECO:0007669"/>
    <property type="project" value="InterPro"/>
</dbReference>
<evidence type="ECO:0000256" key="5">
    <source>
        <dbReference type="SAM" id="SignalP"/>
    </source>
</evidence>
<dbReference type="KEGG" id="sfd:USDA257_c48320"/>
<dbReference type="PANTHER" id="PTHR46796">
    <property type="entry name" value="HTH-TYPE TRANSCRIPTIONAL ACTIVATOR RHAS-RELATED"/>
    <property type="match status" value="1"/>
</dbReference>
<accession>I3XBW1</accession>
<evidence type="ECO:0000256" key="4">
    <source>
        <dbReference type="SAM" id="MobiDB-lite"/>
    </source>
</evidence>
<feature type="region of interest" description="Disordered" evidence="4">
    <location>
        <begin position="309"/>
        <end position="355"/>
    </location>
</feature>
<evidence type="ECO:0000313" key="7">
    <source>
        <dbReference type="EMBL" id="AFL53367.1"/>
    </source>
</evidence>
<keyword evidence="5" id="KW-0732">Signal</keyword>
<dbReference type="SUPFAM" id="SSF46689">
    <property type="entry name" value="Homeodomain-like"/>
    <property type="match status" value="2"/>
</dbReference>